<name>A0AAD5W1L0_9AGAR</name>
<reference evidence="1" key="1">
    <citation type="submission" date="2022-07" db="EMBL/GenBank/DDBJ databases">
        <title>Genome Sequence of Leucocoprinus birnbaumii.</title>
        <authorList>
            <person name="Buettner E."/>
        </authorList>
    </citation>
    <scope>NUCLEOTIDE SEQUENCE</scope>
    <source>
        <strain evidence="1">VT141</strain>
    </source>
</reference>
<dbReference type="AlphaFoldDB" id="A0AAD5W1L0"/>
<keyword evidence="2" id="KW-1185">Reference proteome</keyword>
<comment type="caution">
    <text evidence="1">The sequence shown here is derived from an EMBL/GenBank/DDBJ whole genome shotgun (WGS) entry which is preliminary data.</text>
</comment>
<organism evidence="1 2">
    <name type="scientific">Leucocoprinus birnbaumii</name>
    <dbReference type="NCBI Taxonomy" id="56174"/>
    <lineage>
        <taxon>Eukaryota</taxon>
        <taxon>Fungi</taxon>
        <taxon>Dikarya</taxon>
        <taxon>Basidiomycota</taxon>
        <taxon>Agaricomycotina</taxon>
        <taxon>Agaricomycetes</taxon>
        <taxon>Agaricomycetidae</taxon>
        <taxon>Agaricales</taxon>
        <taxon>Agaricineae</taxon>
        <taxon>Agaricaceae</taxon>
        <taxon>Leucocoprinus</taxon>
    </lineage>
</organism>
<evidence type="ECO:0000313" key="1">
    <source>
        <dbReference type="EMBL" id="KAJ3574491.1"/>
    </source>
</evidence>
<dbReference type="Pfam" id="PF18759">
    <property type="entry name" value="Plavaka"/>
    <property type="match status" value="1"/>
</dbReference>
<dbReference type="EMBL" id="JANIEX010000066">
    <property type="protein sequence ID" value="KAJ3574491.1"/>
    <property type="molecule type" value="Genomic_DNA"/>
</dbReference>
<dbReference type="InterPro" id="IPR041078">
    <property type="entry name" value="Plavaka"/>
</dbReference>
<sequence length="175" mass="19694">MFASTLESARPMVGKCTYFSRFNFAGYLDRPKVGRSNHSEMAPAIEAVYDTLWQKRGTVGDCLPFTTAFPQADLHEFLAPDVLHQIIKGTFKDHLVDWVEQFIKSEYGDRAPEILADIDRRIAVVPYFPGRRHFHEVRGFKQWTDDDSKGLIEGISPGNIGLCVATHGSSSRSTD</sequence>
<protein>
    <submittedName>
        <fullName evidence="1">Uncharacterized protein</fullName>
    </submittedName>
</protein>
<dbReference type="Proteomes" id="UP001213000">
    <property type="component" value="Unassembled WGS sequence"/>
</dbReference>
<proteinExistence type="predicted"/>
<gene>
    <name evidence="1" type="ORF">NP233_g1717</name>
</gene>
<accession>A0AAD5W1L0</accession>
<evidence type="ECO:0000313" key="2">
    <source>
        <dbReference type="Proteomes" id="UP001213000"/>
    </source>
</evidence>